<dbReference type="InterPro" id="IPR003591">
    <property type="entry name" value="Leu-rich_rpt_typical-subtyp"/>
</dbReference>
<evidence type="ECO:0000313" key="5">
    <source>
        <dbReference type="Proteomes" id="UP001443914"/>
    </source>
</evidence>
<evidence type="ECO:0000256" key="1">
    <source>
        <dbReference type="ARBA" id="ARBA00022614"/>
    </source>
</evidence>
<evidence type="ECO:0008006" key="6">
    <source>
        <dbReference type="Google" id="ProtNLM"/>
    </source>
</evidence>
<dbReference type="Proteomes" id="UP001443914">
    <property type="component" value="Unassembled WGS sequence"/>
</dbReference>
<dbReference type="InterPro" id="IPR050836">
    <property type="entry name" value="SDS22/Internalin_LRR"/>
</dbReference>
<reference evidence="4" key="1">
    <citation type="submission" date="2024-03" db="EMBL/GenBank/DDBJ databases">
        <title>WGS assembly of Saponaria officinalis var. Norfolk2.</title>
        <authorList>
            <person name="Jenkins J."/>
            <person name="Shu S."/>
            <person name="Grimwood J."/>
            <person name="Barry K."/>
            <person name="Goodstein D."/>
            <person name="Schmutz J."/>
            <person name="Leebens-Mack J."/>
            <person name="Osbourn A."/>
        </authorList>
    </citation>
    <scope>NUCLEOTIDE SEQUENCE [LARGE SCALE GENOMIC DNA]</scope>
    <source>
        <strain evidence="4">JIC</strain>
    </source>
</reference>
<comment type="caution">
    <text evidence="4">The sequence shown here is derived from an EMBL/GenBank/DDBJ whole genome shotgun (WGS) entry which is preliminary data.</text>
</comment>
<keyword evidence="5" id="KW-1185">Reference proteome</keyword>
<dbReference type="SMART" id="SM00365">
    <property type="entry name" value="LRR_SD22"/>
    <property type="match status" value="6"/>
</dbReference>
<feature type="compositionally biased region" description="Basic and acidic residues" evidence="3">
    <location>
        <begin position="354"/>
        <end position="372"/>
    </location>
</feature>
<dbReference type="SMART" id="SM00369">
    <property type="entry name" value="LRR_TYP"/>
    <property type="match status" value="4"/>
</dbReference>
<keyword evidence="1" id="KW-0433">Leucine-rich repeat</keyword>
<gene>
    <name evidence="4" type="ORF">RND81_05G253600</name>
</gene>
<evidence type="ECO:0000313" key="4">
    <source>
        <dbReference type="EMBL" id="KAK9727031.1"/>
    </source>
</evidence>
<dbReference type="PANTHER" id="PTHR46652">
    <property type="entry name" value="LEUCINE-RICH REPEAT AND IQ DOMAIN-CONTAINING PROTEIN 1-RELATED"/>
    <property type="match status" value="1"/>
</dbReference>
<keyword evidence="2" id="KW-0677">Repeat</keyword>
<dbReference type="EMBL" id="JBDFQZ010000005">
    <property type="protein sequence ID" value="KAK9727031.1"/>
    <property type="molecule type" value="Genomic_DNA"/>
</dbReference>
<dbReference type="SUPFAM" id="SSF52058">
    <property type="entry name" value="L domain-like"/>
    <property type="match status" value="1"/>
</dbReference>
<evidence type="ECO:0000256" key="2">
    <source>
        <dbReference type="ARBA" id="ARBA00022737"/>
    </source>
</evidence>
<dbReference type="AlphaFoldDB" id="A0AAW1L298"/>
<proteinExistence type="predicted"/>
<dbReference type="PANTHER" id="PTHR46652:SF7">
    <property type="entry name" value="LEUCINE-RICH REPEAT AND IQ DOMAIN-CONTAINING PROTEIN 1"/>
    <property type="match status" value="1"/>
</dbReference>
<dbReference type="Pfam" id="PF12799">
    <property type="entry name" value="LRR_4"/>
    <property type="match status" value="1"/>
</dbReference>
<accession>A0AAW1L298</accession>
<dbReference type="InterPro" id="IPR032675">
    <property type="entry name" value="LRR_dom_sf"/>
</dbReference>
<evidence type="ECO:0000256" key="3">
    <source>
        <dbReference type="SAM" id="MobiDB-lite"/>
    </source>
</evidence>
<name>A0AAW1L298_SAPOF</name>
<feature type="compositionally biased region" description="Basic and acidic residues" evidence="3">
    <location>
        <begin position="318"/>
        <end position="327"/>
    </location>
</feature>
<dbReference type="Gene3D" id="3.80.10.10">
    <property type="entry name" value="Ribonuclease Inhibitor"/>
    <property type="match status" value="2"/>
</dbReference>
<organism evidence="4 5">
    <name type="scientific">Saponaria officinalis</name>
    <name type="common">Common soapwort</name>
    <name type="synonym">Lychnis saponaria</name>
    <dbReference type="NCBI Taxonomy" id="3572"/>
    <lineage>
        <taxon>Eukaryota</taxon>
        <taxon>Viridiplantae</taxon>
        <taxon>Streptophyta</taxon>
        <taxon>Embryophyta</taxon>
        <taxon>Tracheophyta</taxon>
        <taxon>Spermatophyta</taxon>
        <taxon>Magnoliopsida</taxon>
        <taxon>eudicotyledons</taxon>
        <taxon>Gunneridae</taxon>
        <taxon>Pentapetalae</taxon>
        <taxon>Caryophyllales</taxon>
        <taxon>Caryophyllaceae</taxon>
        <taxon>Caryophylleae</taxon>
        <taxon>Saponaria</taxon>
    </lineage>
</organism>
<dbReference type="InterPro" id="IPR025875">
    <property type="entry name" value="Leu-rich_rpt_4"/>
</dbReference>
<sequence length="456" mass="50457">MASLRTEDILRDNNTTDPNSITSLTLTHKALSNVSCLSVLRNLERLDLTFNNLSSLEGLEGCVNLKWLCVQQNQLHTLKGIEYLTNLTVFNAGKNKLRSMDEVKNLLKLRALILNDNEITSISGLDQLTELNTLVLSRNPISKIGNSLTKLKSIIKISLSSCHLDAIDSSIKACTELEQLRLSHNDIKTLPAELGCNKKLQILDIGNNMLSRWSDLEALSSLRSLKNLNLLGNPIAEKAKLLKKINKLAPSLQIFNSKRMDQLNHVPKSKVERAVDDAGNDVKPLKKNVWDSGDVRQIQDNGNTIKKEKFSETVKVETKSADAKSKESVVMGASKTTEPNEEAKLKKSKKKKENRVEKEVPVQQVDRTETDKKSKRKAEKAGVDVIDDKERSFMELIDYDTPVNMNPHSAGKMDTIGAVVTYPAKNKKSKGAKTSAVELLVSAPEVGLGGPSAWDV</sequence>
<dbReference type="InterPro" id="IPR001611">
    <property type="entry name" value="Leu-rich_rpt"/>
</dbReference>
<feature type="region of interest" description="Disordered" evidence="3">
    <location>
        <begin position="318"/>
        <end position="383"/>
    </location>
</feature>
<dbReference type="PROSITE" id="PS51450">
    <property type="entry name" value="LRR"/>
    <property type="match status" value="5"/>
</dbReference>
<protein>
    <recommendedName>
        <fullName evidence="6">Protein phosphatase 1 regulatory subunit 7</fullName>
    </recommendedName>
</protein>